<name>A0A193BV83_AMYOR</name>
<organism evidence="1 2">
    <name type="scientific">Amycolatopsis orientalis</name>
    <name type="common">Nocardia orientalis</name>
    <dbReference type="NCBI Taxonomy" id="31958"/>
    <lineage>
        <taxon>Bacteria</taxon>
        <taxon>Bacillati</taxon>
        <taxon>Actinomycetota</taxon>
        <taxon>Actinomycetes</taxon>
        <taxon>Pseudonocardiales</taxon>
        <taxon>Pseudonocardiaceae</taxon>
        <taxon>Amycolatopsis</taxon>
    </lineage>
</organism>
<protein>
    <recommendedName>
        <fullName evidence="3">O-linked N-acetylglucosamine transferase</fullName>
    </recommendedName>
</protein>
<evidence type="ECO:0008006" key="3">
    <source>
        <dbReference type="Google" id="ProtNLM"/>
    </source>
</evidence>
<evidence type="ECO:0000313" key="1">
    <source>
        <dbReference type="EMBL" id="ANN16090.1"/>
    </source>
</evidence>
<keyword evidence="2" id="KW-1185">Reference proteome</keyword>
<evidence type="ECO:0000313" key="2">
    <source>
        <dbReference type="Proteomes" id="UP000093695"/>
    </source>
</evidence>
<dbReference type="AlphaFoldDB" id="A0A193BV83"/>
<sequence>MSVAGELHTEIRRLSLRLADARTDPLVEAGLACLEAAERICAALGERSAATDTCQEALNATRAATSAIRFALAADPGDGIQ</sequence>
<gene>
    <name evidence="1" type="ORF">SD37_10850</name>
</gene>
<accession>A0A193BV83</accession>
<dbReference type="RefSeq" id="WP_052674983.1">
    <property type="nucleotide sequence ID" value="NZ_CP016174.1"/>
</dbReference>
<reference evidence="1 2" key="1">
    <citation type="journal article" date="2015" name="Genome Announc.">
        <title>Draft Genome Sequence of Norvancomycin-Producing Strain Amycolatopsis orientalis CPCC200066.</title>
        <authorList>
            <person name="Lei X."/>
            <person name="Yuan F."/>
            <person name="Shi Y."/>
            <person name="Li X."/>
            <person name="Wang L."/>
            <person name="Hong B."/>
        </authorList>
    </citation>
    <scope>NUCLEOTIDE SEQUENCE [LARGE SCALE GENOMIC DNA]</scope>
    <source>
        <strain evidence="1 2">B-37</strain>
    </source>
</reference>
<proteinExistence type="predicted"/>
<dbReference type="KEGG" id="aori:SD37_10850"/>
<dbReference type="Proteomes" id="UP000093695">
    <property type="component" value="Chromosome"/>
</dbReference>
<dbReference type="EMBL" id="CP016174">
    <property type="protein sequence ID" value="ANN16090.1"/>
    <property type="molecule type" value="Genomic_DNA"/>
</dbReference>